<dbReference type="AlphaFoldDB" id="A0AA40GGG3"/>
<dbReference type="EMBL" id="JAHYIQ010000001">
    <property type="protein sequence ID" value="KAK1137333.1"/>
    <property type="molecule type" value="Genomic_DNA"/>
</dbReference>
<protein>
    <submittedName>
        <fullName evidence="1">Uncharacterized protein</fullName>
    </submittedName>
</protein>
<sequence>MGALPGSTSFPPYSWDQLWKIKDTKKTNKMKSKMQKESADEETSTAGYVEARVILTQVKCRSRAESDCSSIAEEAPKTRPAAKVSRRNSFDSVCVDKSETPGPGSLEAVAKERRELEKFLFEESNKINRVAIKFILEKMGGNGNTAPKYHYGK</sequence>
<evidence type="ECO:0000313" key="2">
    <source>
        <dbReference type="Proteomes" id="UP001177670"/>
    </source>
</evidence>
<reference evidence="1" key="1">
    <citation type="submission" date="2021-10" db="EMBL/GenBank/DDBJ databases">
        <title>Melipona bicolor Genome sequencing and assembly.</title>
        <authorList>
            <person name="Araujo N.S."/>
            <person name="Arias M.C."/>
        </authorList>
    </citation>
    <scope>NUCLEOTIDE SEQUENCE</scope>
    <source>
        <strain evidence="1">USP_2M_L1-L4_2017</strain>
        <tissue evidence="1">Whole body</tissue>
    </source>
</reference>
<organism evidence="1 2">
    <name type="scientific">Melipona bicolor</name>
    <dbReference type="NCBI Taxonomy" id="60889"/>
    <lineage>
        <taxon>Eukaryota</taxon>
        <taxon>Metazoa</taxon>
        <taxon>Ecdysozoa</taxon>
        <taxon>Arthropoda</taxon>
        <taxon>Hexapoda</taxon>
        <taxon>Insecta</taxon>
        <taxon>Pterygota</taxon>
        <taxon>Neoptera</taxon>
        <taxon>Endopterygota</taxon>
        <taxon>Hymenoptera</taxon>
        <taxon>Apocrita</taxon>
        <taxon>Aculeata</taxon>
        <taxon>Apoidea</taxon>
        <taxon>Anthophila</taxon>
        <taxon>Apidae</taxon>
        <taxon>Melipona</taxon>
    </lineage>
</organism>
<dbReference type="Proteomes" id="UP001177670">
    <property type="component" value="Unassembled WGS sequence"/>
</dbReference>
<accession>A0AA40GGG3</accession>
<name>A0AA40GGG3_9HYME</name>
<keyword evidence="2" id="KW-1185">Reference proteome</keyword>
<gene>
    <name evidence="1" type="ORF">K0M31_001845</name>
</gene>
<proteinExistence type="predicted"/>
<evidence type="ECO:0000313" key="1">
    <source>
        <dbReference type="EMBL" id="KAK1137333.1"/>
    </source>
</evidence>
<comment type="caution">
    <text evidence="1">The sequence shown here is derived from an EMBL/GenBank/DDBJ whole genome shotgun (WGS) entry which is preliminary data.</text>
</comment>